<dbReference type="KEGG" id="skr:BRX40_01470"/>
<feature type="chain" id="PRO_5041797769" evidence="1">
    <location>
        <begin position="18"/>
        <end position="400"/>
    </location>
</feature>
<keyword evidence="1" id="KW-0732">Signal</keyword>
<reference evidence="5" key="2">
    <citation type="submission" date="2016-12" db="EMBL/GenBank/DDBJ databases">
        <title>Whole genome sequencing of Sphingomonas sp. ABOJV.</title>
        <authorList>
            <person name="Conlan S."/>
            <person name="Thomas P.J."/>
            <person name="Mullikin J."/>
            <person name="Palmore T.N."/>
            <person name="Frank K.M."/>
            <person name="Segre J.A."/>
        </authorList>
    </citation>
    <scope>NUCLEOTIDE SEQUENCE [LARGE SCALE GENOMIC DNA]</scope>
    <source>
        <strain evidence="5">ABOJV</strain>
    </source>
</reference>
<gene>
    <name evidence="3" type="ORF">BRX40_01470</name>
    <name evidence="4" type="ORF">CA257_20075</name>
</gene>
<evidence type="ECO:0000313" key="4">
    <source>
        <dbReference type="EMBL" id="RSU99317.1"/>
    </source>
</evidence>
<evidence type="ECO:0000313" key="3">
    <source>
        <dbReference type="EMBL" id="APR51273.1"/>
    </source>
</evidence>
<dbReference type="OrthoDB" id="1828825at2"/>
<evidence type="ECO:0000313" key="6">
    <source>
        <dbReference type="Proteomes" id="UP000286681"/>
    </source>
</evidence>
<name>A0A1L6J5P7_9SPHN</name>
<keyword evidence="4" id="KW-0378">Hydrolase</keyword>
<dbReference type="Proteomes" id="UP000185161">
    <property type="component" value="Chromosome"/>
</dbReference>
<evidence type="ECO:0000313" key="5">
    <source>
        <dbReference type="Proteomes" id="UP000185161"/>
    </source>
</evidence>
<protein>
    <submittedName>
        <fullName evidence="4">SGNH/GDSL hydrolase family protein</fullName>
    </submittedName>
</protein>
<dbReference type="Gene3D" id="3.40.50.1110">
    <property type="entry name" value="SGNH hydrolase"/>
    <property type="match status" value="1"/>
</dbReference>
<dbReference type="CDD" id="cd01830">
    <property type="entry name" value="XynE_like"/>
    <property type="match status" value="1"/>
</dbReference>
<feature type="signal peptide" evidence="1">
    <location>
        <begin position="1"/>
        <end position="17"/>
    </location>
</feature>
<organism evidence="3 5">
    <name type="scientific">Sphingomonas koreensis</name>
    <dbReference type="NCBI Taxonomy" id="93064"/>
    <lineage>
        <taxon>Bacteria</taxon>
        <taxon>Pseudomonadati</taxon>
        <taxon>Pseudomonadota</taxon>
        <taxon>Alphaproteobacteria</taxon>
        <taxon>Sphingomonadales</taxon>
        <taxon>Sphingomonadaceae</taxon>
        <taxon>Sphingomonas</taxon>
    </lineage>
</organism>
<dbReference type="Proteomes" id="UP000286681">
    <property type="component" value="Unassembled WGS sequence"/>
</dbReference>
<dbReference type="PANTHER" id="PTHR43784:SF2">
    <property type="entry name" value="GDSL-LIKE LIPASE_ACYLHYDROLASE, PUTATIVE (AFU_ORTHOLOGUE AFUA_2G00820)-RELATED"/>
    <property type="match status" value="1"/>
</dbReference>
<proteinExistence type="predicted"/>
<dbReference type="AlphaFoldDB" id="A0A1L6J5P7"/>
<dbReference type="STRING" id="93064.BRX40_01470"/>
<dbReference type="EMBL" id="QQWO01000023">
    <property type="protein sequence ID" value="RSU99317.1"/>
    <property type="molecule type" value="Genomic_DNA"/>
</dbReference>
<feature type="domain" description="SGNH hydrolase-type esterase" evidence="2">
    <location>
        <begin position="191"/>
        <end position="383"/>
    </location>
</feature>
<accession>A0A1L6J5P7</accession>
<dbReference type="InterPro" id="IPR053140">
    <property type="entry name" value="GDSL_Rv0518-like"/>
</dbReference>
<dbReference type="InterPro" id="IPR036514">
    <property type="entry name" value="SGNH_hydro_sf"/>
</dbReference>
<dbReference type="GO" id="GO:0016788">
    <property type="term" value="F:hydrolase activity, acting on ester bonds"/>
    <property type="evidence" value="ECO:0007669"/>
    <property type="project" value="UniProtKB-ARBA"/>
</dbReference>
<dbReference type="InterPro" id="IPR013830">
    <property type="entry name" value="SGNH_hydro"/>
</dbReference>
<dbReference type="Pfam" id="PF13472">
    <property type="entry name" value="Lipase_GDSL_2"/>
    <property type="match status" value="1"/>
</dbReference>
<dbReference type="EMBL" id="CP018820">
    <property type="protein sequence ID" value="APR51273.1"/>
    <property type="molecule type" value="Genomic_DNA"/>
</dbReference>
<keyword evidence="5" id="KW-1185">Reference proteome</keyword>
<dbReference type="RefSeq" id="WP_075150426.1">
    <property type="nucleotide sequence ID" value="NZ_CP018820.1"/>
</dbReference>
<dbReference type="PANTHER" id="PTHR43784">
    <property type="entry name" value="GDSL-LIKE LIPASE/ACYLHYDROLASE, PUTATIVE (AFU_ORTHOLOGUE AFUA_2G00820)-RELATED"/>
    <property type="match status" value="1"/>
</dbReference>
<sequence length="400" mass="42159">MKWLLAPAAALLLTAAAAPERWIAAWTAPPIGYEPRIRDGLGRPYRDETVRQVVRAGIAGRKLRIRLSNELGDTPLRLGGASIVRLDAAGAPVPGSWRALRFAGAADVIIPARAPYLSDAVAFPVAAGERFAVTVHYAGEAEAAAHAQMVDVAPGNQTGSVVLTDAKRARASGIVSGVEVTGSRETRVLVAFGDSITEGAGATQSKAMSWPDQLQRLLAASPGGRCWSVANAGISGNRLLNNGRGPNALSRFERDVLGVPGVTHVVFLEGINDIGRVSDPARAHEQASAAQLIAAHRQLLARAKAAGLKVIVGTLLPYEGAAYADAEGEQRRQAVNRWIRANARQYDAVIDFDVAMQEPGKPGVMRLAWQIGDHLHPNDAGYTAMAKTALPVVLRQGCGG</sequence>
<reference evidence="4 6" key="3">
    <citation type="submission" date="2018-07" db="EMBL/GenBank/DDBJ databases">
        <title>Genomic and Epidemiologic Investigation of an Indolent Hospital Outbreak.</title>
        <authorList>
            <person name="Johnson R.C."/>
            <person name="Deming C."/>
            <person name="Conlan S."/>
            <person name="Zellmer C.J."/>
            <person name="Michelin A.V."/>
            <person name="Lee-Lin S."/>
            <person name="Thomas P.J."/>
            <person name="Park M."/>
            <person name="Weingarten R.A."/>
            <person name="Less J."/>
            <person name="Dekker J.P."/>
            <person name="Frank K.M."/>
            <person name="Musser K.A."/>
            <person name="Mcquiston J.R."/>
            <person name="Henderson D.K."/>
            <person name="Lau A.F."/>
            <person name="Palmore T.N."/>
            <person name="Segre J.A."/>
        </authorList>
    </citation>
    <scope>NUCLEOTIDE SEQUENCE [LARGE SCALE GENOMIC DNA]</scope>
    <source>
        <strain evidence="4 6">SK-NIH.Env10_0317</strain>
    </source>
</reference>
<evidence type="ECO:0000259" key="2">
    <source>
        <dbReference type="Pfam" id="PF13472"/>
    </source>
</evidence>
<reference evidence="3" key="1">
    <citation type="submission" date="2016-12" db="EMBL/GenBank/DDBJ databases">
        <title>Whole genome sequencing of Sphingomonas koreensis.</title>
        <authorList>
            <person name="Conlan S."/>
            <person name="Thomas P.J."/>
            <person name="Mullikin J."/>
            <person name="Palmore T.N."/>
            <person name="Frank K.M."/>
            <person name="Segre J.A."/>
        </authorList>
    </citation>
    <scope>NUCLEOTIDE SEQUENCE</scope>
    <source>
        <strain evidence="3">ABOJV</strain>
    </source>
</reference>
<evidence type="ECO:0000256" key="1">
    <source>
        <dbReference type="SAM" id="SignalP"/>
    </source>
</evidence>
<dbReference type="SUPFAM" id="SSF52266">
    <property type="entry name" value="SGNH hydrolase"/>
    <property type="match status" value="1"/>
</dbReference>
<dbReference type="GeneID" id="44131223"/>